<proteinExistence type="predicted"/>
<gene>
    <name evidence="1" type="ORF">RHMOL_Rhmol13G0220700</name>
</gene>
<dbReference type="Proteomes" id="UP001062846">
    <property type="component" value="Chromosome 13"/>
</dbReference>
<reference evidence="1" key="1">
    <citation type="submission" date="2022-02" db="EMBL/GenBank/DDBJ databases">
        <title>Plant Genome Project.</title>
        <authorList>
            <person name="Zhang R.-G."/>
        </authorList>
    </citation>
    <scope>NUCLEOTIDE SEQUENCE</scope>
    <source>
        <strain evidence="1">AT1</strain>
    </source>
</reference>
<sequence length="1424" mass="160443">MSQPKFCSGIPASAMASSKLVQRKDHIFELLRDKSSEKPIVLVGDSGVGKTWTARQISNCAVKEGLFEFAVWVFLDIEFDGDALRDSIARQLSILSVVDEWDTEDGIDEADNHKTSRHSISDFPKGKRFLLILDSCRNDTDEKDVLSKLINLPNLRNESSFKVIITSAKSIDSYAPTEYERVMLEPLSLEESRALLRERVGDGVMSKPLSVEESRALLQGRVGDDEPSISDLAEKFMENRKYLPRSIILMAKAIRYFSQQDSRPRMIKSALEQASGDKSYDIKQLLESGYDGLPRNVLIDCCRRWIDFSPGRGSIHYNELIAHWILEGYFGHVDWIEVAYEKGHSVLMELVDCQVLKNLEGGYVTMDRAISNKDEYNCYGGIASLGLADCYGWTASLGLADLLADREWEGFGRITWTDGMIKSLRSGKKERKLSTVFLSGNRCVEFLYDDSVGSKQEIGVLAFFNPTFNSLAHLLSDMHKLFVLVLRGCEFLENIDHKFKFKRLTVLEISNASSLKTIPNDFFDHVLQLRSLHISELKVESLPSSMENLRELRWLILRDCSSFKRLISLKNFKNLMVLDVSGATSLTNFKDKSFKVNTKLQTINLSRTSIRTLPKLLNLGELTHFSLSGCESLDRLPKTDALSHLKTLDLSGAKSFKEFHELSLPNPGSLKILDLSDTTLANLPSLFNPRHLHLKRCPQLKKLTCIAAFEGLHELDVSGTKSLVEIEEFSRLTSLQILNLSETSITTLPSLSEACGIHKILLSGCSSLTAITDASFDKLSSLEHLDLSGTMIESLPCLSRSSVLSVLSLKDCSKLSSLPPLQHLTNLQELNLCGVAALDETRADFLEGMSQIRILHLSKTGIKELPSMSNLTSLKKLFLRGCKKLQTVQNLGELTALEVLDLSESGVTQLPPLGNFRKLRQLLLGDRSRLEGFPVGMTVGDLPNRISELTDLEYLHLPNTNNIQGSESRNTTSQQEEVDPKQWAIFRFPDETPGVSERPPISYSGIQFLQSPKENPTSLEETLRRFHFCIHPTEAPPNNGHTHCCRNDFIFRDIRFQAAEFGRFKEKKSLEIHGFNFFPTGIEDVLCNADCVFFIDNTFKLSGINAASLKEMKGCWIERCTEMESFLNAREEDDATKLGIALEELGISNAINLHTILSGTMPRRFENLKSLSLDCCPKLSNVFSASSLPENLKVLQIKFCDNLENMFTTSQEPELRHLETLCLWELPELKRIGCRLPSLHTLKVWECPKLQKLDYSIHSVQKLQSLWISNVVDLKSIGSRNHQPRSLSNLETLVVECCPMLENVFSTPETPQSLKTLKIKSCNRLKTVFERDASSDRTLQELQTLHLYELPKLEKIGVRLPAVENRVIMGCPNFRDSPMLLRDREIVKEQETVSFSFQSKAGTQSWINEELKSHFFEAASAELG</sequence>
<name>A0ACC0L9B6_RHOML</name>
<dbReference type="EMBL" id="CM046400">
    <property type="protein sequence ID" value="KAI8525311.1"/>
    <property type="molecule type" value="Genomic_DNA"/>
</dbReference>
<accession>A0ACC0L9B6</accession>
<evidence type="ECO:0000313" key="2">
    <source>
        <dbReference type="Proteomes" id="UP001062846"/>
    </source>
</evidence>
<organism evidence="1 2">
    <name type="scientific">Rhododendron molle</name>
    <name type="common">Chinese azalea</name>
    <name type="synonym">Azalea mollis</name>
    <dbReference type="NCBI Taxonomy" id="49168"/>
    <lineage>
        <taxon>Eukaryota</taxon>
        <taxon>Viridiplantae</taxon>
        <taxon>Streptophyta</taxon>
        <taxon>Embryophyta</taxon>
        <taxon>Tracheophyta</taxon>
        <taxon>Spermatophyta</taxon>
        <taxon>Magnoliopsida</taxon>
        <taxon>eudicotyledons</taxon>
        <taxon>Gunneridae</taxon>
        <taxon>Pentapetalae</taxon>
        <taxon>asterids</taxon>
        <taxon>Ericales</taxon>
        <taxon>Ericaceae</taxon>
        <taxon>Ericoideae</taxon>
        <taxon>Rhodoreae</taxon>
        <taxon>Rhododendron</taxon>
    </lineage>
</organism>
<comment type="caution">
    <text evidence="1">The sequence shown here is derived from an EMBL/GenBank/DDBJ whole genome shotgun (WGS) entry which is preliminary data.</text>
</comment>
<keyword evidence="2" id="KW-1185">Reference proteome</keyword>
<protein>
    <submittedName>
        <fullName evidence="1">Uncharacterized protein</fullName>
    </submittedName>
</protein>
<evidence type="ECO:0000313" key="1">
    <source>
        <dbReference type="EMBL" id="KAI8525311.1"/>
    </source>
</evidence>